<evidence type="ECO:0000313" key="4">
    <source>
        <dbReference type="Proteomes" id="UP000320857"/>
    </source>
</evidence>
<organism evidence="3 4">
    <name type="scientific">Streptomyces alkaliterrae</name>
    <dbReference type="NCBI Taxonomy" id="2213162"/>
    <lineage>
        <taxon>Bacteria</taxon>
        <taxon>Bacillati</taxon>
        <taxon>Actinomycetota</taxon>
        <taxon>Actinomycetes</taxon>
        <taxon>Kitasatosporales</taxon>
        <taxon>Streptomycetaceae</taxon>
        <taxon>Streptomyces</taxon>
    </lineage>
</organism>
<proteinExistence type="predicted"/>
<accession>A0A5P0YV46</accession>
<name>A0A5P0YV46_9ACTN</name>
<protein>
    <submittedName>
        <fullName evidence="3">Phosphotransferase</fullName>
    </submittedName>
</protein>
<evidence type="ECO:0000259" key="2">
    <source>
        <dbReference type="Pfam" id="PF01636"/>
    </source>
</evidence>
<sequence>MQPRSTLPPHTLTTLLGRYGPEVGDQISCERLSEGLLNRGYRLTTTRGRFFLKHHLNGAPETIERQHRTTVQLGLLGVPVAPPLVTDSGSTVVVVGGRCYALHPWVDSRHRDGSQLSTEQAAELGGLLGRVHNRLPEAVAAATAPRAAHAAGGAPRGGRLLPRPRQPGGAGAGRLPARVGAAPHEGFDPPPT</sequence>
<dbReference type="InterPro" id="IPR011009">
    <property type="entry name" value="Kinase-like_dom_sf"/>
</dbReference>
<dbReference type="AlphaFoldDB" id="A0A5P0YV46"/>
<gene>
    <name evidence="3" type="ORF">FNX44_020280</name>
</gene>
<dbReference type="InterPro" id="IPR002575">
    <property type="entry name" value="Aminoglycoside_PTrfase"/>
</dbReference>
<feature type="non-terminal residue" evidence="3">
    <location>
        <position position="192"/>
    </location>
</feature>
<comment type="caution">
    <text evidence="3">The sequence shown here is derived from an EMBL/GenBank/DDBJ whole genome shotgun (WGS) entry which is preliminary data.</text>
</comment>
<dbReference type="Proteomes" id="UP000320857">
    <property type="component" value="Unassembled WGS sequence"/>
</dbReference>
<feature type="compositionally biased region" description="Low complexity" evidence="1">
    <location>
        <begin position="143"/>
        <end position="183"/>
    </location>
</feature>
<keyword evidence="4" id="KW-1185">Reference proteome</keyword>
<feature type="domain" description="Aminoglycoside phosphotransferase" evidence="2">
    <location>
        <begin position="29"/>
        <end position="141"/>
    </location>
</feature>
<dbReference type="Pfam" id="PF01636">
    <property type="entry name" value="APH"/>
    <property type="match status" value="1"/>
</dbReference>
<keyword evidence="3" id="KW-0808">Transferase</keyword>
<dbReference type="SUPFAM" id="SSF56112">
    <property type="entry name" value="Protein kinase-like (PK-like)"/>
    <property type="match status" value="1"/>
</dbReference>
<reference evidence="3 4" key="1">
    <citation type="submission" date="2019-10" db="EMBL/GenBank/DDBJ databases">
        <title>Streptomyces sp. nov., a novel actinobacterium isolated from alkaline environment.</title>
        <authorList>
            <person name="Golinska P."/>
        </authorList>
    </citation>
    <scope>NUCLEOTIDE SEQUENCE [LARGE SCALE GENOMIC DNA]</scope>
    <source>
        <strain evidence="3 4">OF1</strain>
    </source>
</reference>
<evidence type="ECO:0000256" key="1">
    <source>
        <dbReference type="SAM" id="MobiDB-lite"/>
    </source>
</evidence>
<dbReference type="GO" id="GO:0016740">
    <property type="term" value="F:transferase activity"/>
    <property type="evidence" value="ECO:0007669"/>
    <property type="project" value="UniProtKB-KW"/>
</dbReference>
<feature type="region of interest" description="Disordered" evidence="1">
    <location>
        <begin position="143"/>
        <end position="192"/>
    </location>
</feature>
<dbReference type="Gene3D" id="3.30.200.20">
    <property type="entry name" value="Phosphorylase Kinase, domain 1"/>
    <property type="match status" value="1"/>
</dbReference>
<evidence type="ECO:0000313" key="3">
    <source>
        <dbReference type="EMBL" id="MQS04166.1"/>
    </source>
</evidence>
<dbReference type="EMBL" id="VJYK02000249">
    <property type="protein sequence ID" value="MQS04166.1"/>
    <property type="molecule type" value="Genomic_DNA"/>
</dbReference>